<keyword evidence="2 10" id="KW-0963">Cytoplasm</keyword>
<dbReference type="GO" id="GO:0005737">
    <property type="term" value="C:cytoplasm"/>
    <property type="evidence" value="ECO:0007669"/>
    <property type="project" value="UniProtKB-SubCell"/>
</dbReference>
<dbReference type="PIRSF" id="PIRSF002465">
    <property type="entry name" value="Phsphlp_syn_PlsX"/>
    <property type="match status" value="1"/>
</dbReference>
<dbReference type="EMBL" id="LIZS01000005">
    <property type="protein sequence ID" value="KPJ54212.1"/>
    <property type="molecule type" value="Genomic_DNA"/>
</dbReference>
<evidence type="ECO:0000256" key="6">
    <source>
        <dbReference type="ARBA" id="ARBA00023209"/>
    </source>
</evidence>
<dbReference type="STRING" id="1703770.AMJ39_01275"/>
<dbReference type="Pfam" id="PF02504">
    <property type="entry name" value="FA_synthesis"/>
    <property type="match status" value="1"/>
</dbReference>
<dbReference type="InterPro" id="IPR012281">
    <property type="entry name" value="Phospholipid_synth_PlsX-like"/>
</dbReference>
<dbReference type="SUPFAM" id="SSF53659">
    <property type="entry name" value="Isocitrate/Isopropylmalate dehydrogenase-like"/>
    <property type="match status" value="1"/>
</dbReference>
<gene>
    <name evidence="10" type="primary">plsX</name>
    <name evidence="11" type="ORF">AMJ39_01275</name>
</gene>
<dbReference type="PANTHER" id="PTHR30100">
    <property type="entry name" value="FATTY ACID/PHOSPHOLIPID SYNTHESIS PROTEIN PLSX"/>
    <property type="match status" value="1"/>
</dbReference>
<name>A0A0S7WVN6_UNCT6</name>
<keyword evidence="6 10" id="KW-0594">Phospholipid biosynthesis</keyword>
<keyword evidence="7 10" id="KW-1208">Phospholipid metabolism</keyword>
<proteinExistence type="inferred from homology"/>
<dbReference type="EC" id="2.3.1.274" evidence="8 10"/>
<dbReference type="InterPro" id="IPR003664">
    <property type="entry name" value="FA_synthesis"/>
</dbReference>
<evidence type="ECO:0000313" key="12">
    <source>
        <dbReference type="Proteomes" id="UP000052008"/>
    </source>
</evidence>
<evidence type="ECO:0000313" key="11">
    <source>
        <dbReference type="EMBL" id="KPJ54212.1"/>
    </source>
</evidence>
<evidence type="ECO:0000256" key="4">
    <source>
        <dbReference type="ARBA" id="ARBA00022679"/>
    </source>
</evidence>
<dbReference type="UniPathway" id="UPA00085"/>
<dbReference type="GO" id="GO:0008654">
    <property type="term" value="P:phospholipid biosynthetic process"/>
    <property type="evidence" value="ECO:0007669"/>
    <property type="project" value="UniProtKB-KW"/>
</dbReference>
<comment type="pathway">
    <text evidence="10">Lipid metabolism; phospholipid metabolism.</text>
</comment>
<comment type="catalytic activity">
    <reaction evidence="1 10">
        <text>a fatty acyl-[ACP] + phosphate = an acyl phosphate + holo-[ACP]</text>
        <dbReference type="Rhea" id="RHEA:42292"/>
        <dbReference type="Rhea" id="RHEA-COMP:9685"/>
        <dbReference type="Rhea" id="RHEA-COMP:14125"/>
        <dbReference type="ChEBI" id="CHEBI:43474"/>
        <dbReference type="ChEBI" id="CHEBI:59918"/>
        <dbReference type="ChEBI" id="CHEBI:64479"/>
        <dbReference type="ChEBI" id="CHEBI:138651"/>
        <dbReference type="EC" id="2.3.1.274"/>
    </reaction>
</comment>
<dbReference type="NCBIfam" id="TIGR00182">
    <property type="entry name" value="plsX"/>
    <property type="match status" value="1"/>
</dbReference>
<dbReference type="AlphaFoldDB" id="A0A0S7WVN6"/>
<organism evidence="11 12">
    <name type="scientific">candidate division TA06 bacterium DG_24</name>
    <dbReference type="NCBI Taxonomy" id="1703770"/>
    <lineage>
        <taxon>Bacteria</taxon>
        <taxon>Bacteria division TA06</taxon>
    </lineage>
</organism>
<dbReference type="GO" id="GO:0006633">
    <property type="term" value="P:fatty acid biosynthetic process"/>
    <property type="evidence" value="ECO:0007669"/>
    <property type="project" value="UniProtKB-UniRule"/>
</dbReference>
<comment type="subunit">
    <text evidence="9 10">Homodimer. Probably interacts with PlsY.</text>
</comment>
<evidence type="ECO:0000256" key="9">
    <source>
        <dbReference type="ARBA" id="ARBA00046608"/>
    </source>
</evidence>
<evidence type="ECO:0000256" key="1">
    <source>
        <dbReference type="ARBA" id="ARBA00001232"/>
    </source>
</evidence>
<dbReference type="Gene3D" id="3.40.718.10">
    <property type="entry name" value="Isopropylmalate Dehydrogenase"/>
    <property type="match status" value="1"/>
</dbReference>
<reference evidence="11 12" key="1">
    <citation type="journal article" date="2015" name="Microbiome">
        <title>Genomic resolution of linkages in carbon, nitrogen, and sulfur cycling among widespread estuary sediment bacteria.</title>
        <authorList>
            <person name="Baker B.J."/>
            <person name="Lazar C.S."/>
            <person name="Teske A.P."/>
            <person name="Dick G.J."/>
        </authorList>
    </citation>
    <scope>NUCLEOTIDE SEQUENCE [LARGE SCALE GENOMIC DNA]</scope>
    <source>
        <strain evidence="11">DG_24</strain>
    </source>
</reference>
<evidence type="ECO:0000256" key="3">
    <source>
        <dbReference type="ARBA" id="ARBA00022516"/>
    </source>
</evidence>
<evidence type="ECO:0000256" key="2">
    <source>
        <dbReference type="ARBA" id="ARBA00022490"/>
    </source>
</evidence>
<dbReference type="Proteomes" id="UP000052008">
    <property type="component" value="Unassembled WGS sequence"/>
</dbReference>
<sequence length="339" mass="36127">MRIAVDLMGGDRSPRELTDGALGAVRQAGGRFETVLLGDSAAIDGALEKARGAGLSVSAVEAPDVVEMHESPAAAIRKKKNSAIAVGMRMQKAGEVSAFVSAGNTGAIMAYALTTLGRLRGVLRPAIAALLPSETGFTLLLDVGANSDCKPTHLSQFALMGDIYMKSVLNLERPRVGLLSIGEERSKGNELTLKAHELIRASGVEFVGNIEGREIMMGGVDVVVCDGFVGNVILKFGESIIDIFARSIREMAERDVRSRLGSLLLAPGFRGLRRRLDYEEYGGAPLLGVDGVVIICHGTSTAKAIRNAIGVAERFVAQGVNQRIKRELLKQSEERVQKC</sequence>
<dbReference type="GO" id="GO:0043811">
    <property type="term" value="F:phosphate:acyl-[acyl carrier protein] acyltransferase activity"/>
    <property type="evidence" value="ECO:0007669"/>
    <property type="project" value="UniProtKB-UniRule"/>
</dbReference>
<dbReference type="HAMAP" id="MF_00019">
    <property type="entry name" value="PlsX"/>
    <property type="match status" value="1"/>
</dbReference>
<evidence type="ECO:0000256" key="8">
    <source>
        <dbReference type="ARBA" id="ARBA00024069"/>
    </source>
</evidence>
<dbReference type="PATRIC" id="fig|1703770.3.peg.2055"/>
<comment type="similarity">
    <text evidence="10">Belongs to the PlsX family.</text>
</comment>
<dbReference type="PANTHER" id="PTHR30100:SF1">
    <property type="entry name" value="PHOSPHATE ACYLTRANSFERASE"/>
    <property type="match status" value="1"/>
</dbReference>
<comment type="function">
    <text evidence="10">Catalyzes the reversible formation of acyl-phosphate (acyl-PO(4)) from acyl-[acyl-carrier-protein] (acyl-ACP). This enzyme utilizes acyl-ACP as fatty acyl donor, but not acyl-CoA.</text>
</comment>
<comment type="subcellular location">
    <subcellularLocation>
        <location evidence="10">Cytoplasm</location>
    </subcellularLocation>
    <text evidence="10">Associated with the membrane possibly through PlsY.</text>
</comment>
<keyword evidence="3 10" id="KW-0444">Lipid biosynthesis</keyword>
<keyword evidence="5 10" id="KW-0443">Lipid metabolism</keyword>
<comment type="caution">
    <text evidence="11">The sequence shown here is derived from an EMBL/GenBank/DDBJ whole genome shotgun (WGS) entry which is preliminary data.</text>
</comment>
<evidence type="ECO:0000256" key="5">
    <source>
        <dbReference type="ARBA" id="ARBA00023098"/>
    </source>
</evidence>
<evidence type="ECO:0000256" key="7">
    <source>
        <dbReference type="ARBA" id="ARBA00023264"/>
    </source>
</evidence>
<evidence type="ECO:0000256" key="10">
    <source>
        <dbReference type="HAMAP-Rule" id="MF_00019"/>
    </source>
</evidence>
<protein>
    <recommendedName>
        <fullName evidence="8 10">Phosphate acyltransferase</fullName>
        <ecNumber evidence="8 10">2.3.1.274</ecNumber>
    </recommendedName>
    <alternativeName>
        <fullName evidence="10">Acyl-ACP phosphotransacylase</fullName>
    </alternativeName>
    <alternativeName>
        <fullName evidence="10">Acyl-[acyl-carrier-protein]--phosphate acyltransferase</fullName>
    </alternativeName>
    <alternativeName>
        <fullName evidence="10">Phosphate-acyl-ACP acyltransferase</fullName>
    </alternativeName>
</protein>
<keyword evidence="4 10" id="KW-0808">Transferase</keyword>
<accession>A0A0S7WVN6</accession>